<dbReference type="GO" id="GO:0042393">
    <property type="term" value="F:histone binding"/>
    <property type="evidence" value="ECO:0007669"/>
    <property type="project" value="TreeGrafter"/>
</dbReference>
<dbReference type="PROSITE" id="PS50016">
    <property type="entry name" value="ZF_PHD_2"/>
    <property type="match status" value="1"/>
</dbReference>
<dbReference type="InterPro" id="IPR016181">
    <property type="entry name" value="Acyl_CoA_acyltransferase"/>
</dbReference>
<dbReference type="GO" id="GO:0000977">
    <property type="term" value="F:RNA polymerase II transcription regulatory region sequence-specific DNA binding"/>
    <property type="evidence" value="ECO:0007669"/>
    <property type="project" value="TreeGrafter"/>
</dbReference>
<dbReference type="FunCoup" id="A0A2G5D636">
    <property type="interactions" value="755"/>
</dbReference>
<feature type="region of interest" description="Disordered" evidence="7">
    <location>
        <begin position="552"/>
        <end position="609"/>
    </location>
</feature>
<dbReference type="OrthoDB" id="1903104at2759"/>
<keyword evidence="5" id="KW-0539">Nucleus</keyword>
<evidence type="ECO:0000256" key="7">
    <source>
        <dbReference type="SAM" id="MobiDB-lite"/>
    </source>
</evidence>
<feature type="compositionally biased region" description="Polar residues" evidence="7">
    <location>
        <begin position="930"/>
        <end position="939"/>
    </location>
</feature>
<dbReference type="Pfam" id="PF16135">
    <property type="entry name" value="TDBD"/>
    <property type="match status" value="2"/>
</dbReference>
<dbReference type="GO" id="GO:0008270">
    <property type="term" value="F:zinc ion binding"/>
    <property type="evidence" value="ECO:0007669"/>
    <property type="project" value="UniProtKB-KW"/>
</dbReference>
<dbReference type="GO" id="GO:0045944">
    <property type="term" value="P:positive regulation of transcription by RNA polymerase II"/>
    <property type="evidence" value="ECO:0007669"/>
    <property type="project" value="TreeGrafter"/>
</dbReference>
<feature type="domain" description="PHD-type" evidence="8">
    <location>
        <begin position="1040"/>
        <end position="1085"/>
    </location>
</feature>
<keyword evidence="4" id="KW-0862">Zinc</keyword>
<dbReference type="InterPro" id="IPR032308">
    <property type="entry name" value="TDBD"/>
</dbReference>
<feature type="region of interest" description="Disordered" evidence="7">
    <location>
        <begin position="924"/>
        <end position="943"/>
    </location>
</feature>
<dbReference type="InterPro" id="IPR011011">
    <property type="entry name" value="Znf_FYVE_PHD"/>
</dbReference>
<dbReference type="PANTHER" id="PTHR47025">
    <property type="entry name" value="AUTOIMMUNE REGULATOR"/>
    <property type="match status" value="1"/>
</dbReference>
<keyword evidence="3 6" id="KW-0863">Zinc-finger</keyword>
<dbReference type="EMBL" id="KZ305044">
    <property type="protein sequence ID" value="PIA38986.1"/>
    <property type="molecule type" value="Genomic_DNA"/>
</dbReference>
<dbReference type="SUPFAM" id="SSF57903">
    <property type="entry name" value="FYVE/PHD zinc finger"/>
    <property type="match status" value="2"/>
</dbReference>
<dbReference type="InterPro" id="IPR001965">
    <property type="entry name" value="Znf_PHD"/>
</dbReference>
<dbReference type="EMBL" id="KZ305044">
    <property type="protein sequence ID" value="PIA38987.1"/>
    <property type="molecule type" value="Genomic_DNA"/>
</dbReference>
<dbReference type="Gene3D" id="3.30.40.10">
    <property type="entry name" value="Zinc/RING finger domain, C3HC4 (zinc finger)"/>
    <property type="match status" value="2"/>
</dbReference>
<evidence type="ECO:0000313" key="9">
    <source>
        <dbReference type="EMBL" id="PIA38986.1"/>
    </source>
</evidence>
<sequence length="1391" mass="153703">MGEEAVFLTISSDGKTMDDKCSRAVKRSQECVVDNTEAESPNKKPAIEPLNDEISGRVESNECVVDSIEVETSDKKPEEMSFNNENSFKVESKCLHECVVDAIVEVANSNKNPEEESLNDEISFKVESKCLHECVVDAIVEVTTLNKNPEEESFNNENSFKVESKCLHDECVVDAIAKVATPNNKLAQDYDNFSRLESNCINEQVVGAMEVQTLNKNLAEEGSNNEICSRAESNHSNECVVDALEVEISNKKTGHEFSNDKSSCMLESKCLSECAVDAMEVETLNRKAVQEVSVDDNSSKIESKCSNECFVDAMEVDSHSKKPEEDFSNDENSSRLELNCSNECVVDGVELETPNKKSAVEISNNECSSRVEFERFDKCDVDALEVGTPNKKLQQEVSIDENSFRVEQKSLNECVVDAIEVDIPSKNLEESFSKVDSKCSNECFADTTEVEPSNENLGEEIPDDENYTRVESKCSNECVLDATEVETSNKNSDEVSLNNENSLSAELQCLNECFRDTIDVNKKPSEEISSDENSSRVEPKYSNEFIVDGFEAETPIKHPVKESSTESSSEILDPNGSPHENASSSQTVSSQHEEWLSKSGSGDITSSNPVETCTEMAASKEGHCMNGVSSSLSKKEVVVEGSKDANTCGVKRIIIKFSKSRDIDNGVSPSTTHPSSMEVDYGFSNGRLYEEPNVNPLKIICASEDLFESTSGTRPYLYASKKKIDPKMFDRILENYTQNVKKLLSTGVLDGVEVHYVNQEKKLLQGIIKDCGYLCGCALCNFSKVLNAYEFEQHAGCKTKHPNDHVILDNGKSIYSIIQELKNAPVSSLEDVIRALVGPLFNEKAYLKWKESLESGSFQKTVRMGEMTEQSQQSHLNIVDFPRSTTSCSSEDTEDSFVSAPRPMMQKFPVKQRISTMQGISKEGKFFPKKSTSPKNTVGRNKKRDNDLHRVLFMPNGLPDGAELAYFAKGKRLLDGYKQGNGIVCSCCNNEISPSQFESHAGCAAKRQPYRHIYTSTGVSLHDLSLSLVNGHCLAISNTGSMCTVCGDGGDLIFCDACSQAFHADCLDSQCTPEGDLCCPYCKDKIGISGKVASSESSGNVRPITIRLTRVVKAPATEIGGCVVCRAPDFSVMTFDERTVMLCDQCEKEYHVGCLKKRGLGDLKELPKGKWFCCEHCSRVHATLQNLVLTGVKVIPPSMSNIIRRKLIEKGLTTEVGQDVQWQLLSGKFGPLDKRDLLSRAVAIFRDSFDPIVERSGRDLIPAMVYGKSVSGQEFGGLYCALISVKSVVVSAGLLRIFGREVAELPLVATTKESQGKGYFQALLSCIERLLCFLNVEKLVLPAAEEAESIWTNKFGFRKMTEDQFQKYTKDVQLISFKGTIMLEKAVSRGQ</sequence>
<name>A0A2G5D636_AQUCA</name>
<evidence type="ECO:0000256" key="3">
    <source>
        <dbReference type="ARBA" id="ARBA00022771"/>
    </source>
</evidence>
<evidence type="ECO:0000256" key="5">
    <source>
        <dbReference type="ARBA" id="ARBA00023242"/>
    </source>
</evidence>
<protein>
    <recommendedName>
        <fullName evidence="8">PHD-type domain-containing protein</fullName>
    </recommendedName>
</protein>
<evidence type="ECO:0000256" key="4">
    <source>
        <dbReference type="ARBA" id="ARBA00022833"/>
    </source>
</evidence>
<dbReference type="GO" id="GO:0005634">
    <property type="term" value="C:nucleus"/>
    <property type="evidence" value="ECO:0007669"/>
    <property type="project" value="UniProtKB-SubCell"/>
</dbReference>
<dbReference type="PROSITE" id="PS01359">
    <property type="entry name" value="ZF_PHD_1"/>
    <property type="match status" value="1"/>
</dbReference>
<reference evidence="9 10" key="1">
    <citation type="submission" date="2017-09" db="EMBL/GenBank/DDBJ databases">
        <title>WGS assembly of Aquilegia coerulea Goldsmith.</title>
        <authorList>
            <person name="Hodges S."/>
            <person name="Kramer E."/>
            <person name="Nordborg M."/>
            <person name="Tomkins J."/>
            <person name="Borevitz J."/>
            <person name="Derieg N."/>
            <person name="Yan J."/>
            <person name="Mihaltcheva S."/>
            <person name="Hayes R.D."/>
            <person name="Rokhsar D."/>
        </authorList>
    </citation>
    <scope>NUCLEOTIDE SEQUENCE [LARGE SCALE GENOMIC DNA]</scope>
    <source>
        <strain evidence="10">cv. Goldsmith</strain>
    </source>
</reference>
<gene>
    <name evidence="9" type="ORF">AQUCO_02700278v1</name>
</gene>
<dbReference type="Gene3D" id="3.40.630.30">
    <property type="match status" value="1"/>
</dbReference>
<dbReference type="InterPro" id="IPR019787">
    <property type="entry name" value="Znf_PHD-finger"/>
</dbReference>
<evidence type="ECO:0000256" key="6">
    <source>
        <dbReference type="PROSITE-ProRule" id="PRU00146"/>
    </source>
</evidence>
<feature type="region of interest" description="Disordered" evidence="7">
    <location>
        <begin position="523"/>
        <end position="542"/>
    </location>
</feature>
<feature type="compositionally biased region" description="Basic and acidic residues" evidence="7">
    <location>
        <begin position="554"/>
        <end position="564"/>
    </location>
</feature>
<dbReference type="SUPFAM" id="SSF55729">
    <property type="entry name" value="Acyl-CoA N-acyltransferases (Nat)"/>
    <property type="match status" value="1"/>
</dbReference>
<proteinExistence type="predicted"/>
<keyword evidence="10" id="KW-1185">Reference proteome</keyword>
<comment type="subcellular location">
    <subcellularLocation>
        <location evidence="1">Nucleus</location>
    </subcellularLocation>
</comment>
<organism evidence="9 10">
    <name type="scientific">Aquilegia coerulea</name>
    <name type="common">Rocky mountain columbine</name>
    <dbReference type="NCBI Taxonomy" id="218851"/>
    <lineage>
        <taxon>Eukaryota</taxon>
        <taxon>Viridiplantae</taxon>
        <taxon>Streptophyta</taxon>
        <taxon>Embryophyta</taxon>
        <taxon>Tracheophyta</taxon>
        <taxon>Spermatophyta</taxon>
        <taxon>Magnoliopsida</taxon>
        <taxon>Ranunculales</taxon>
        <taxon>Ranunculaceae</taxon>
        <taxon>Thalictroideae</taxon>
        <taxon>Aquilegia</taxon>
    </lineage>
</organism>
<evidence type="ECO:0000259" key="8">
    <source>
        <dbReference type="PROSITE" id="PS50016"/>
    </source>
</evidence>
<evidence type="ECO:0000313" key="10">
    <source>
        <dbReference type="Proteomes" id="UP000230069"/>
    </source>
</evidence>
<dbReference type="SMART" id="SM00249">
    <property type="entry name" value="PHD"/>
    <property type="match status" value="2"/>
</dbReference>
<dbReference type="PANTHER" id="PTHR47025:SF7">
    <property type="entry name" value="ACYL-COA N-ACYLTRANSFERASE WITH RING_FYVE_PHD-TYPE ZINC FINGER DOMAIN-CONTAINING PROTEIN"/>
    <property type="match status" value="1"/>
</dbReference>
<evidence type="ECO:0000256" key="1">
    <source>
        <dbReference type="ARBA" id="ARBA00004123"/>
    </source>
</evidence>
<dbReference type="GO" id="GO:0003682">
    <property type="term" value="F:chromatin binding"/>
    <property type="evidence" value="ECO:0007669"/>
    <property type="project" value="TreeGrafter"/>
</dbReference>
<dbReference type="Proteomes" id="UP000230069">
    <property type="component" value="Unassembled WGS sequence"/>
</dbReference>
<accession>A0A2G5D636</accession>
<feature type="compositionally biased region" description="Polar residues" evidence="7">
    <location>
        <begin position="598"/>
        <end position="609"/>
    </location>
</feature>
<dbReference type="InterPro" id="IPR056511">
    <property type="entry name" value="IDM1_C"/>
</dbReference>
<keyword evidence="2" id="KW-0479">Metal-binding</keyword>
<dbReference type="STRING" id="218851.A0A2G5D636"/>
<dbReference type="InterPro" id="IPR013083">
    <property type="entry name" value="Znf_RING/FYVE/PHD"/>
</dbReference>
<evidence type="ECO:0000256" key="2">
    <source>
        <dbReference type="ARBA" id="ARBA00022723"/>
    </source>
</evidence>
<dbReference type="InterPro" id="IPR019786">
    <property type="entry name" value="Zinc_finger_PHD-type_CS"/>
</dbReference>
<feature type="compositionally biased region" description="Polar residues" evidence="7">
    <location>
        <begin position="578"/>
        <end position="590"/>
    </location>
</feature>
<dbReference type="Pfam" id="PF23209">
    <property type="entry name" value="IDM1_C"/>
    <property type="match status" value="1"/>
</dbReference>